<feature type="compositionally biased region" description="Polar residues" evidence="17">
    <location>
        <begin position="852"/>
        <end position="880"/>
    </location>
</feature>
<keyword evidence="10" id="KW-0805">Transcription regulation</keyword>
<keyword evidence="4" id="KW-0479">Metal-binding</keyword>
<keyword evidence="13" id="KW-0539">Nucleus</keyword>
<evidence type="ECO:0000256" key="14">
    <source>
        <dbReference type="ARBA" id="ARBA00054986"/>
    </source>
</evidence>
<keyword evidence="7" id="KW-0862">Zinc</keyword>
<evidence type="ECO:0000256" key="9">
    <source>
        <dbReference type="ARBA" id="ARBA00022853"/>
    </source>
</evidence>
<evidence type="ECO:0000256" key="11">
    <source>
        <dbReference type="ARBA" id="ARBA00023125"/>
    </source>
</evidence>
<dbReference type="GO" id="GO:0005634">
    <property type="term" value="C:nucleus"/>
    <property type="evidence" value="ECO:0007669"/>
    <property type="project" value="UniProtKB-SubCell"/>
</dbReference>
<evidence type="ECO:0000313" key="20">
    <source>
        <dbReference type="Proteomes" id="UP000571567"/>
    </source>
</evidence>
<keyword evidence="3" id="KW-1017">Isopeptide bond</keyword>
<dbReference type="EMBL" id="VXBK01002002">
    <property type="protein sequence ID" value="NXN64780.1"/>
    <property type="molecule type" value="Genomic_DNA"/>
</dbReference>
<feature type="region of interest" description="Disordered" evidence="17">
    <location>
        <begin position="1"/>
        <end position="38"/>
    </location>
</feature>
<evidence type="ECO:0000259" key="18">
    <source>
        <dbReference type="PROSITE" id="PS50157"/>
    </source>
</evidence>
<keyword evidence="12" id="KW-0804">Transcription</keyword>
<name>A0A7L1KQH8_HIMHI</name>
<feature type="domain" description="C2H2-type" evidence="18">
    <location>
        <begin position="163"/>
        <end position="190"/>
    </location>
</feature>
<feature type="region of interest" description="Disordered" evidence="17">
    <location>
        <begin position="825"/>
        <end position="911"/>
    </location>
</feature>
<dbReference type="Gene3D" id="3.30.160.60">
    <property type="entry name" value="Classic Zinc Finger"/>
    <property type="match status" value="1"/>
</dbReference>
<dbReference type="Proteomes" id="UP000571567">
    <property type="component" value="Unassembled WGS sequence"/>
</dbReference>
<reference evidence="19 20" key="1">
    <citation type="submission" date="2019-09" db="EMBL/GenBank/DDBJ databases">
        <title>Bird 10,000 Genomes (B10K) Project - Family phase.</title>
        <authorList>
            <person name="Zhang G."/>
        </authorList>
    </citation>
    <scope>NUCLEOTIDE SEQUENCE [LARGE SCALE GENOMIC DNA]</scope>
    <source>
        <strain evidence="19">B10K-DU-002-13</strain>
        <tissue evidence="19">Muscle</tissue>
    </source>
</reference>
<dbReference type="PANTHER" id="PTHR24403:SF100">
    <property type="entry name" value="C2H2-TYPE DOMAIN-CONTAINING PROTEIN"/>
    <property type="match status" value="1"/>
</dbReference>
<dbReference type="GO" id="GO:0045944">
    <property type="term" value="P:positive regulation of transcription by RNA polymerase II"/>
    <property type="evidence" value="ECO:0007669"/>
    <property type="project" value="TreeGrafter"/>
</dbReference>
<feature type="non-terminal residue" evidence="19">
    <location>
        <position position="1"/>
    </location>
</feature>
<evidence type="ECO:0000256" key="12">
    <source>
        <dbReference type="ARBA" id="ARBA00023163"/>
    </source>
</evidence>
<dbReference type="FunFam" id="3.30.160.60:FF:004065">
    <property type="match status" value="1"/>
</dbReference>
<feature type="compositionally biased region" description="Polar residues" evidence="17">
    <location>
        <begin position="825"/>
        <end position="842"/>
    </location>
</feature>
<dbReference type="SUPFAM" id="SSF57667">
    <property type="entry name" value="beta-beta-alpha zinc fingers"/>
    <property type="match status" value="1"/>
</dbReference>
<comment type="subcellular location">
    <subcellularLocation>
        <location evidence="1">Nucleus</location>
    </subcellularLocation>
</comment>
<dbReference type="GO" id="GO:0008270">
    <property type="term" value="F:zinc ion binding"/>
    <property type="evidence" value="ECO:0007669"/>
    <property type="project" value="UniProtKB-KW"/>
</dbReference>
<keyword evidence="20" id="KW-1185">Reference proteome</keyword>
<dbReference type="PANTHER" id="PTHR24403">
    <property type="entry name" value="ZINC FINGER PROTEIN"/>
    <property type="match status" value="1"/>
</dbReference>
<feature type="non-terminal residue" evidence="19">
    <location>
        <position position="1072"/>
    </location>
</feature>
<dbReference type="OrthoDB" id="8069632at2759"/>
<dbReference type="GO" id="GO:0003677">
    <property type="term" value="F:DNA binding"/>
    <property type="evidence" value="ECO:0007669"/>
    <property type="project" value="UniProtKB-KW"/>
</dbReference>
<gene>
    <name evidence="19" type="primary">Znf518b</name>
    <name evidence="19" type="ORF">HIMHIM_R14982</name>
</gene>
<proteinExistence type="inferred from homology"/>
<evidence type="ECO:0000256" key="7">
    <source>
        <dbReference type="ARBA" id="ARBA00022833"/>
    </source>
</evidence>
<evidence type="ECO:0000256" key="13">
    <source>
        <dbReference type="ARBA" id="ARBA00023242"/>
    </source>
</evidence>
<keyword evidence="6 16" id="KW-0863">Zinc-finger</keyword>
<dbReference type="PROSITE" id="PS50157">
    <property type="entry name" value="ZINC_FINGER_C2H2_2"/>
    <property type="match status" value="1"/>
</dbReference>
<evidence type="ECO:0000256" key="10">
    <source>
        <dbReference type="ARBA" id="ARBA00023015"/>
    </source>
</evidence>
<evidence type="ECO:0000256" key="4">
    <source>
        <dbReference type="ARBA" id="ARBA00022723"/>
    </source>
</evidence>
<evidence type="ECO:0000256" key="3">
    <source>
        <dbReference type="ARBA" id="ARBA00022499"/>
    </source>
</evidence>
<evidence type="ECO:0000256" key="2">
    <source>
        <dbReference type="ARBA" id="ARBA00006991"/>
    </source>
</evidence>
<evidence type="ECO:0000256" key="8">
    <source>
        <dbReference type="ARBA" id="ARBA00022843"/>
    </source>
</evidence>
<dbReference type="PROSITE" id="PS00028">
    <property type="entry name" value="ZINC_FINGER_C2H2_1"/>
    <property type="match status" value="1"/>
</dbReference>
<evidence type="ECO:0000256" key="5">
    <source>
        <dbReference type="ARBA" id="ARBA00022737"/>
    </source>
</evidence>
<evidence type="ECO:0000256" key="15">
    <source>
        <dbReference type="ARBA" id="ARBA00069540"/>
    </source>
</evidence>
<accession>A0A7L1KQH8</accession>
<dbReference type="InterPro" id="IPR050688">
    <property type="entry name" value="Zinc_finger/UBP_domain"/>
</dbReference>
<keyword evidence="8" id="KW-0832">Ubl conjugation</keyword>
<dbReference type="AlphaFoldDB" id="A0A7L1KQH8"/>
<evidence type="ECO:0000256" key="16">
    <source>
        <dbReference type="PROSITE-ProRule" id="PRU00042"/>
    </source>
</evidence>
<dbReference type="GO" id="GO:0006325">
    <property type="term" value="P:chromatin organization"/>
    <property type="evidence" value="ECO:0007669"/>
    <property type="project" value="UniProtKB-KW"/>
</dbReference>
<comment type="function">
    <text evidence="14">Through its association with the EHMT1-EHMT2/G9A and PRC2/EED-EZH2 histone methyltransferase complexes may function in gene silencing, regulating repressive post-translational methylation of histone tails at promoters of target genes.</text>
</comment>
<keyword evidence="5" id="KW-0677">Repeat</keyword>
<dbReference type="InterPro" id="IPR013087">
    <property type="entry name" value="Znf_C2H2_type"/>
</dbReference>
<feature type="compositionally biased region" description="Basic and acidic residues" evidence="17">
    <location>
        <begin position="27"/>
        <end position="38"/>
    </location>
</feature>
<sequence length="1072" mass="120216">MREILPRLYPGQVNDKSNSLTTSPKQSSEDKTNPSKGDDNCCYQGTEAENNKLSLISCIKCRNVQKISMQDTEKHKKLGWTEDKNFICKRCSHITPPAFHFVPEGANGVDVEKLEKKSPSKTQETFKVKNFVPGKYYCDKCRFSTRDPLQYKKHIGQHEEIKFICSHCSYVSYTKGEFQRHLVKHTGTFPYQCEYCEYGAVRHDYIVKHTRRVHETPTKRLSNTIINHKQKKPSQSTLFEKQKYDKIPFQNELSNSSSNMVCEIPGKATKTVSLSRDVECSINTASVQDKTVLEPSEISVCENQSVEVEVYSPKTEPLQPGMPLTVIAPSELVVPSNCLAQIVEIKIVNGAQQLVLKLIPMKEATYKPVNGAEEELENQGIERSAEGKKTSSVSQNELLTMEVNVDKLPGVSNQLNFDNTYDKNSECLCFYDSQLSDCNSVSIQREDASKLCFHLVKGIDVHSGVIELCSPSLVMSSTDKKSDLKSSRWEVDGKNLHYDLYCYEEAVDMPPPKYAAISEDKSSKNISVEAAQEGKNSSSCAVLKQKDTLPLKRDDKVCRSLPVSSVETHLAGKGFDKKSVTSSEAGKNFHVTKTPPCEDMTFDCSKVKRAETVRQKNTLLLESLELQKMENKGNSFEGPVISSVFSLSSGTENVPEGVRWDDTTCSKKSATLLCRKIAQLMSAAESNMKSMPLRCQASSKKVLLPQENSASCERVVPATEVEQSATLPEVHGGSSVMSNEEHSKDQLLTFARTSKSRVTKNSHVATPVFIPKGTMLRVLNATSSQNSNGIVNRSETSGPSVYCNEMFLPRPVPVSVSETLSSNLPCLPNQSESNVQSRSISLRQRPKREASVKNNSKQTGVQFQKSSDMSKQSKPYSKSQRGPKNKAKQASCRELPKRKARTHSETSSSSDTLYLLTARRLRLVPLRMNQLIKCPRRNQPVVVLNHPDVDSPEIINVMKTINKYKGQVLKVVLSERTSSCLGVKRYRKRLTLQNAETGNQAKRQNMLKMKLKKTHKNNYQVVETSPTETLQCMFKCWFCGRVYMDQEEWISHGQRHLIEATKGWDVLSLPAQ</sequence>
<dbReference type="SMART" id="SM00355">
    <property type="entry name" value="ZnF_C2H2"/>
    <property type="match status" value="4"/>
</dbReference>
<comment type="caution">
    <text evidence="19">The sequence shown here is derived from an EMBL/GenBank/DDBJ whole genome shotgun (WGS) entry which is preliminary data.</text>
</comment>
<evidence type="ECO:0000256" key="17">
    <source>
        <dbReference type="SAM" id="MobiDB-lite"/>
    </source>
</evidence>
<evidence type="ECO:0000256" key="6">
    <source>
        <dbReference type="ARBA" id="ARBA00022771"/>
    </source>
</evidence>
<protein>
    <recommendedName>
        <fullName evidence="15">Zinc finger protein 518B</fullName>
    </recommendedName>
</protein>
<feature type="compositionally biased region" description="Polar residues" evidence="17">
    <location>
        <begin position="14"/>
        <end position="26"/>
    </location>
</feature>
<keyword evidence="9" id="KW-0156">Chromatin regulator</keyword>
<comment type="similarity">
    <text evidence="2">Belongs to the krueppel C2H2-type zinc-finger protein family.</text>
</comment>
<dbReference type="InterPro" id="IPR036236">
    <property type="entry name" value="Znf_C2H2_sf"/>
</dbReference>
<evidence type="ECO:0000256" key="1">
    <source>
        <dbReference type="ARBA" id="ARBA00004123"/>
    </source>
</evidence>
<evidence type="ECO:0000313" key="19">
    <source>
        <dbReference type="EMBL" id="NXN64780.1"/>
    </source>
</evidence>
<organism evidence="19 20">
    <name type="scientific">Himantopus himantopus</name>
    <name type="common">Black-winged stilt</name>
    <name type="synonym">Charadrius himantopus</name>
    <dbReference type="NCBI Taxonomy" id="225398"/>
    <lineage>
        <taxon>Eukaryota</taxon>
        <taxon>Metazoa</taxon>
        <taxon>Chordata</taxon>
        <taxon>Craniata</taxon>
        <taxon>Vertebrata</taxon>
        <taxon>Euteleostomi</taxon>
        <taxon>Archelosauria</taxon>
        <taxon>Archosauria</taxon>
        <taxon>Dinosauria</taxon>
        <taxon>Saurischia</taxon>
        <taxon>Theropoda</taxon>
        <taxon>Coelurosauria</taxon>
        <taxon>Aves</taxon>
        <taxon>Neognathae</taxon>
        <taxon>Neoaves</taxon>
        <taxon>Charadriiformes</taxon>
        <taxon>Recurvirostridae</taxon>
        <taxon>Himantopus</taxon>
    </lineage>
</organism>
<keyword evidence="11" id="KW-0238">DNA-binding</keyword>